<gene>
    <name evidence="1" type="ORF">Hyperionvirus24_32</name>
</gene>
<name>A0A3G5AB19_9VIRU</name>
<proteinExistence type="predicted"/>
<reference evidence="1" key="1">
    <citation type="submission" date="2018-10" db="EMBL/GenBank/DDBJ databases">
        <title>Hidden diversity of soil giant viruses.</title>
        <authorList>
            <person name="Schulz F."/>
            <person name="Alteio L."/>
            <person name="Goudeau D."/>
            <person name="Ryan E.M."/>
            <person name="Malmstrom R.R."/>
            <person name="Blanchard J."/>
            <person name="Woyke T."/>
        </authorList>
    </citation>
    <scope>NUCLEOTIDE SEQUENCE</scope>
    <source>
        <strain evidence="1">HYV1</strain>
    </source>
</reference>
<dbReference type="Gene3D" id="3.30.40.10">
    <property type="entry name" value="Zinc/RING finger domain, C3HC4 (zinc finger)"/>
    <property type="match status" value="2"/>
</dbReference>
<sequence>MLFLVYSQIAGMDSLPIEVFGSVKVCDMTCSKCDRVPMEPLSLQCGCTFCQSCFIKIIPLDKCSSCDTEFGRDSKKNIVTAPVYFISAKLKKMKLKCVNMKLGCLEEIEYGEKYQEHLRECKYGVISCSACSVKFLGKDLASHKRSINHMSKSIAKHDEMLDVLTKSVRILVSAHIEMLEKIRRLENAVSKPSS</sequence>
<dbReference type="EMBL" id="MK072406">
    <property type="protein sequence ID" value="AYV84410.1"/>
    <property type="molecule type" value="Genomic_DNA"/>
</dbReference>
<accession>A0A3G5AB19</accession>
<dbReference type="InterPro" id="IPR013083">
    <property type="entry name" value="Znf_RING/FYVE/PHD"/>
</dbReference>
<dbReference type="SUPFAM" id="SSF49599">
    <property type="entry name" value="TRAF domain-like"/>
    <property type="match status" value="1"/>
</dbReference>
<evidence type="ECO:0000313" key="1">
    <source>
        <dbReference type="EMBL" id="AYV84410.1"/>
    </source>
</evidence>
<organism evidence="1">
    <name type="scientific">Hyperionvirus sp</name>
    <dbReference type="NCBI Taxonomy" id="2487770"/>
    <lineage>
        <taxon>Viruses</taxon>
        <taxon>Varidnaviria</taxon>
        <taxon>Bamfordvirae</taxon>
        <taxon>Nucleocytoviricota</taxon>
        <taxon>Megaviricetes</taxon>
        <taxon>Imitervirales</taxon>
        <taxon>Mimiviridae</taxon>
        <taxon>Klosneuvirinae</taxon>
    </lineage>
</organism>
<protein>
    <submittedName>
        <fullName evidence="1">Putative RING finger protein 151</fullName>
    </submittedName>
</protein>
<dbReference type="SUPFAM" id="SSF57850">
    <property type="entry name" value="RING/U-box"/>
    <property type="match status" value="1"/>
</dbReference>